<evidence type="ECO:0000313" key="2">
    <source>
        <dbReference type="Proteomes" id="UP000033618"/>
    </source>
</evidence>
<dbReference type="AlphaFoldDB" id="A0A0F5JWA2"/>
<dbReference type="OrthoDB" id="4261369at2"/>
<protein>
    <submittedName>
        <fullName evidence="1">Uncharacterized protein</fullName>
    </submittedName>
</protein>
<organism evidence="1 2">
    <name type="scientific">Robbsia andropogonis</name>
    <dbReference type="NCBI Taxonomy" id="28092"/>
    <lineage>
        <taxon>Bacteria</taxon>
        <taxon>Pseudomonadati</taxon>
        <taxon>Pseudomonadota</taxon>
        <taxon>Betaproteobacteria</taxon>
        <taxon>Burkholderiales</taxon>
        <taxon>Burkholderiaceae</taxon>
        <taxon>Robbsia</taxon>
    </lineage>
</organism>
<name>A0A0F5JWA2_9BURK</name>
<comment type="caution">
    <text evidence="1">The sequence shown here is derived from an EMBL/GenBank/DDBJ whole genome shotgun (WGS) entry which is preliminary data.</text>
</comment>
<sequence length="62" mass="7006">MLSRAEIEKAMSEGAEAYQSRMKRTNNPYPMFTDQHASWLRGYQNAHFGASLAASARQNILT</sequence>
<proteinExistence type="predicted"/>
<evidence type="ECO:0000313" key="1">
    <source>
        <dbReference type="EMBL" id="KKB61537.1"/>
    </source>
</evidence>
<accession>A0A0F5JWA2</accession>
<dbReference type="Pfam" id="PF04957">
    <property type="entry name" value="RMF"/>
    <property type="match status" value="1"/>
</dbReference>
<dbReference type="PATRIC" id="fig|28092.6.peg.5322"/>
<dbReference type="STRING" id="28092.WM40_22620"/>
<dbReference type="Proteomes" id="UP000033618">
    <property type="component" value="Unassembled WGS sequence"/>
</dbReference>
<dbReference type="EMBL" id="LAQU01000039">
    <property type="protein sequence ID" value="KKB61537.1"/>
    <property type="molecule type" value="Genomic_DNA"/>
</dbReference>
<gene>
    <name evidence="1" type="ORF">WM40_22620</name>
</gene>
<dbReference type="RefSeq" id="WP_157685907.1">
    <property type="nucleotide sequence ID" value="NZ_CADFGU010000001.1"/>
</dbReference>
<dbReference type="InterPro" id="IPR007040">
    <property type="entry name" value="Ribosome_modulation_factor"/>
</dbReference>
<keyword evidence="2" id="KW-1185">Reference proteome</keyword>
<dbReference type="NCBIfam" id="NF041886">
    <property type="entry name" value="Rmf_CrpP_fam"/>
    <property type="match status" value="1"/>
</dbReference>
<reference evidence="1 2" key="1">
    <citation type="submission" date="2015-03" db="EMBL/GenBank/DDBJ databases">
        <title>Draft Genome Sequence of Burkholderia andropogonis type strain ICMP2807, isolated from Sorghum bicolor.</title>
        <authorList>
            <person name="Lopes-Santos L."/>
            <person name="Castro D.B."/>
            <person name="Ottoboni L.M."/>
            <person name="Park D."/>
            <person name="Weirc B.S."/>
            <person name="Destefano S.A."/>
        </authorList>
    </citation>
    <scope>NUCLEOTIDE SEQUENCE [LARGE SCALE GENOMIC DNA]</scope>
    <source>
        <strain evidence="1 2">ICMP2807</strain>
    </source>
</reference>